<name>A0AAU8JIE5_9CYAN</name>
<dbReference type="AlphaFoldDB" id="A0AAU8JIE5"/>
<dbReference type="InterPro" id="IPR042206">
    <property type="entry name" value="CRISPR-assoc_Cas1_C"/>
</dbReference>
<dbReference type="Gene3D" id="1.20.120.920">
    <property type="entry name" value="CRISPR-associated endonuclease Cas1, C-terminal domain"/>
    <property type="match status" value="1"/>
</dbReference>
<sequence length="82" mass="10028">MVHLFLPVYLETRFLFWRTNGCYLNDSGRRKFLKAFVQRMEETITNEAGEVQPKWDLLTQQVKKYKQFVYQPTELYSPYQIR</sequence>
<accession>A0AAU8JIE5</accession>
<evidence type="ECO:0000313" key="1">
    <source>
        <dbReference type="EMBL" id="XCM39016.1"/>
    </source>
</evidence>
<dbReference type="RefSeq" id="WP_354636002.1">
    <property type="nucleotide sequence ID" value="NZ_CP159837.1"/>
</dbReference>
<reference evidence="1" key="1">
    <citation type="submission" date="2024-07" db="EMBL/GenBank/DDBJ databases">
        <authorList>
            <person name="Kim Y.J."/>
            <person name="Jeong J.Y."/>
        </authorList>
    </citation>
    <scope>NUCLEOTIDE SEQUENCE</scope>
    <source>
        <strain evidence="1">GIHE-MW2</strain>
    </source>
</reference>
<dbReference type="EMBL" id="CP159837">
    <property type="protein sequence ID" value="XCM39016.1"/>
    <property type="molecule type" value="Genomic_DNA"/>
</dbReference>
<gene>
    <name evidence="1" type="ORF">ABWT76_001904</name>
</gene>
<proteinExistence type="predicted"/>
<protein>
    <recommendedName>
        <fullName evidence="2">Transposase</fullName>
    </recommendedName>
</protein>
<organism evidence="1">
    <name type="scientific">Planktothricoides raciborskii GIHE-MW2</name>
    <dbReference type="NCBI Taxonomy" id="2792601"/>
    <lineage>
        <taxon>Bacteria</taxon>
        <taxon>Bacillati</taxon>
        <taxon>Cyanobacteriota</taxon>
        <taxon>Cyanophyceae</taxon>
        <taxon>Oscillatoriophycideae</taxon>
        <taxon>Oscillatoriales</taxon>
        <taxon>Oscillatoriaceae</taxon>
        <taxon>Planktothricoides</taxon>
    </lineage>
</organism>
<evidence type="ECO:0008006" key="2">
    <source>
        <dbReference type="Google" id="ProtNLM"/>
    </source>
</evidence>